<evidence type="ECO:0000313" key="3">
    <source>
        <dbReference type="Proteomes" id="UP000828390"/>
    </source>
</evidence>
<proteinExistence type="predicted"/>
<protein>
    <submittedName>
        <fullName evidence="2">Uncharacterized protein</fullName>
    </submittedName>
</protein>
<organism evidence="2 3">
    <name type="scientific">Dreissena polymorpha</name>
    <name type="common">Zebra mussel</name>
    <name type="synonym">Mytilus polymorpha</name>
    <dbReference type="NCBI Taxonomy" id="45954"/>
    <lineage>
        <taxon>Eukaryota</taxon>
        <taxon>Metazoa</taxon>
        <taxon>Spiralia</taxon>
        <taxon>Lophotrochozoa</taxon>
        <taxon>Mollusca</taxon>
        <taxon>Bivalvia</taxon>
        <taxon>Autobranchia</taxon>
        <taxon>Heteroconchia</taxon>
        <taxon>Euheterodonta</taxon>
        <taxon>Imparidentia</taxon>
        <taxon>Neoheterodontei</taxon>
        <taxon>Myida</taxon>
        <taxon>Dreissenoidea</taxon>
        <taxon>Dreissenidae</taxon>
        <taxon>Dreissena</taxon>
    </lineage>
</organism>
<keyword evidence="3" id="KW-1185">Reference proteome</keyword>
<evidence type="ECO:0000256" key="1">
    <source>
        <dbReference type="SAM" id="MobiDB-lite"/>
    </source>
</evidence>
<name>A0A9D4BH72_DREPO</name>
<feature type="region of interest" description="Disordered" evidence="1">
    <location>
        <begin position="64"/>
        <end position="108"/>
    </location>
</feature>
<accession>A0A9D4BH72</accession>
<feature type="region of interest" description="Disordered" evidence="1">
    <location>
        <begin position="1"/>
        <end position="35"/>
    </location>
</feature>
<gene>
    <name evidence="2" type="ORF">DPMN_082884</name>
</gene>
<dbReference type="EMBL" id="JAIWYP010000016">
    <property type="protein sequence ID" value="KAH3695425.1"/>
    <property type="molecule type" value="Genomic_DNA"/>
</dbReference>
<feature type="compositionally biased region" description="Polar residues" evidence="1">
    <location>
        <begin position="64"/>
        <end position="76"/>
    </location>
</feature>
<sequence>MREPGGYPMYRRSKSIPDTEIDESNNNATGNERLKKYSTMGLRRPPAPPPESADSQQITIATKSGVSTSCKTNSKSPTDILTTPTASTTSTLGIRASDSSSLAATRREMRPLPDIVSTHSDEDSDFISISLGTSATLLISSQ</sequence>
<reference evidence="2" key="2">
    <citation type="submission" date="2020-11" db="EMBL/GenBank/DDBJ databases">
        <authorList>
            <person name="McCartney M.A."/>
            <person name="Auch B."/>
            <person name="Kono T."/>
            <person name="Mallez S."/>
            <person name="Becker A."/>
            <person name="Gohl D.M."/>
            <person name="Silverstein K.A.T."/>
            <person name="Koren S."/>
            <person name="Bechman K.B."/>
            <person name="Herman A."/>
            <person name="Abrahante J.E."/>
            <person name="Garbe J."/>
        </authorList>
    </citation>
    <scope>NUCLEOTIDE SEQUENCE</scope>
    <source>
        <strain evidence="2">Duluth1</strain>
        <tissue evidence="2">Whole animal</tissue>
    </source>
</reference>
<reference evidence="2" key="1">
    <citation type="journal article" date="2019" name="bioRxiv">
        <title>The Genome of the Zebra Mussel, Dreissena polymorpha: A Resource for Invasive Species Research.</title>
        <authorList>
            <person name="McCartney M.A."/>
            <person name="Auch B."/>
            <person name="Kono T."/>
            <person name="Mallez S."/>
            <person name="Zhang Y."/>
            <person name="Obille A."/>
            <person name="Becker A."/>
            <person name="Abrahante J.E."/>
            <person name="Garbe J."/>
            <person name="Badalamenti J.P."/>
            <person name="Herman A."/>
            <person name="Mangelson H."/>
            <person name="Liachko I."/>
            <person name="Sullivan S."/>
            <person name="Sone E.D."/>
            <person name="Koren S."/>
            <person name="Silverstein K.A.T."/>
            <person name="Beckman K.B."/>
            <person name="Gohl D.M."/>
        </authorList>
    </citation>
    <scope>NUCLEOTIDE SEQUENCE</scope>
    <source>
        <strain evidence="2">Duluth1</strain>
        <tissue evidence="2">Whole animal</tissue>
    </source>
</reference>
<dbReference type="Proteomes" id="UP000828390">
    <property type="component" value="Unassembled WGS sequence"/>
</dbReference>
<dbReference type="AlphaFoldDB" id="A0A9D4BH72"/>
<evidence type="ECO:0000313" key="2">
    <source>
        <dbReference type="EMBL" id="KAH3695425.1"/>
    </source>
</evidence>
<comment type="caution">
    <text evidence="2">The sequence shown here is derived from an EMBL/GenBank/DDBJ whole genome shotgun (WGS) entry which is preliminary data.</text>
</comment>
<feature type="compositionally biased region" description="Low complexity" evidence="1">
    <location>
        <begin position="77"/>
        <end position="92"/>
    </location>
</feature>